<organism evidence="22 23">
    <name type="scientific">Rivihabitans pingtungensis</name>
    <dbReference type="NCBI Taxonomy" id="1054498"/>
    <lineage>
        <taxon>Bacteria</taxon>
        <taxon>Pseudomonadati</taxon>
        <taxon>Pseudomonadota</taxon>
        <taxon>Betaproteobacteria</taxon>
        <taxon>Neisseriales</taxon>
        <taxon>Aquaspirillaceae</taxon>
        <taxon>Rivihabitans</taxon>
    </lineage>
</organism>
<dbReference type="Proteomes" id="UP000247555">
    <property type="component" value="Unassembled WGS sequence"/>
</dbReference>
<comment type="function">
    <text evidence="18">Catalyzes the epimerization of the S- and R-forms of NAD(P)HX, a damaged form of NAD(P)H that is a result of enzymatic or heat-dependent hydration. This is a prerequisite for the S-specific NAD(P)H-hydrate dehydratase to allow the repair of both epimers of NAD(P)HX.</text>
</comment>
<dbReference type="InterPro" id="IPR029056">
    <property type="entry name" value="Ribokinase-like"/>
</dbReference>
<keyword evidence="13" id="KW-0511">Multifunctional enzyme</keyword>
<sequence>MMPLLDLDSIRAIERAAGEHGVDLMARAGLAIAEWIAARHHEDAPILAVAGRGNNGGDALVAGALLLARGYRVDALLPMGEPGSMEAIAALNAFRAAGGNVLSSWDQAHGYALALDGLFGIGLCRPLQDSARRTVERLNDLACPILALDCPSGLDAWTGQPKPVAVCAAATLSFICPKPGLYTGDGRDYCGDIRIASLGLPEAWTPTWPANSGELNLPEPQQLPMLARRHNSHKGSYGSVAVVGGASGMAGAALLAARAALLMGAGKVFAGFLGEAPPLDGHYPELMLRDAASLLDEAELTVLAVGPGLGQGASAALALAHALERQLPCVLDADALNLLAADAKLAERVRQHPAPCVLTPHPGEAARLLNSRIADSQADRVASARLLAERFQAVVVLKGAGSLIARPGGHYRLNPTGHAGMAAAGQGDTLTGLIAGLLAQGAPAFDAAALAVWLAGRGAERLARRGVGPIGLTASETAQAARAEFNRWLSH</sequence>
<keyword evidence="6 17" id="KW-0547">Nucleotide-binding</keyword>
<dbReference type="InterPro" id="IPR017953">
    <property type="entry name" value="Carbohydrate_kinase_pred_CS"/>
</dbReference>
<dbReference type="PROSITE" id="PS51385">
    <property type="entry name" value="YJEF_N"/>
    <property type="match status" value="1"/>
</dbReference>
<dbReference type="PROSITE" id="PS01050">
    <property type="entry name" value="YJEF_C_2"/>
    <property type="match status" value="1"/>
</dbReference>
<dbReference type="Gene3D" id="3.40.1190.20">
    <property type="match status" value="1"/>
</dbReference>
<feature type="binding site" evidence="17">
    <location>
        <position position="428"/>
    </location>
    <ligand>
        <name>(6S)-NADPHX</name>
        <dbReference type="ChEBI" id="CHEBI:64076"/>
    </ligand>
</feature>
<dbReference type="GO" id="GO:0052856">
    <property type="term" value="F:NAD(P)HX epimerase activity"/>
    <property type="evidence" value="ECO:0007669"/>
    <property type="project" value="UniProtKB-UniRule"/>
</dbReference>
<feature type="binding site" evidence="17">
    <location>
        <position position="427"/>
    </location>
    <ligand>
        <name>AMP</name>
        <dbReference type="ChEBI" id="CHEBI:456215"/>
    </ligand>
</feature>
<evidence type="ECO:0000256" key="10">
    <source>
        <dbReference type="ARBA" id="ARBA00023027"/>
    </source>
</evidence>
<dbReference type="InterPro" id="IPR036652">
    <property type="entry name" value="YjeF_N_dom_sf"/>
</dbReference>
<dbReference type="RefSeq" id="WP_110390793.1">
    <property type="nucleotide sequence ID" value="NZ_QJKI01000009.1"/>
</dbReference>
<dbReference type="PANTHER" id="PTHR12592">
    <property type="entry name" value="ATP-DEPENDENT (S)-NAD(P)H-HYDRATE DEHYDRATASE FAMILY MEMBER"/>
    <property type="match status" value="1"/>
</dbReference>
<comment type="catalytic activity">
    <reaction evidence="1 18 19">
        <text>(6R)-NADHX = (6S)-NADHX</text>
        <dbReference type="Rhea" id="RHEA:32215"/>
        <dbReference type="ChEBI" id="CHEBI:64074"/>
        <dbReference type="ChEBI" id="CHEBI:64075"/>
        <dbReference type="EC" id="5.1.99.6"/>
    </reaction>
</comment>
<evidence type="ECO:0000256" key="1">
    <source>
        <dbReference type="ARBA" id="ARBA00000013"/>
    </source>
</evidence>
<name>A0A318KQ28_9NEIS</name>
<feature type="binding site" evidence="17">
    <location>
        <position position="308"/>
    </location>
    <ligand>
        <name>(6S)-NADPHX</name>
        <dbReference type="ChEBI" id="CHEBI:64076"/>
    </ligand>
</feature>
<comment type="catalytic activity">
    <reaction evidence="16 17 19">
        <text>(6S)-NADPHX + ADP = AMP + phosphate + NADPH + H(+)</text>
        <dbReference type="Rhea" id="RHEA:32235"/>
        <dbReference type="ChEBI" id="CHEBI:15378"/>
        <dbReference type="ChEBI" id="CHEBI:43474"/>
        <dbReference type="ChEBI" id="CHEBI:57783"/>
        <dbReference type="ChEBI" id="CHEBI:64076"/>
        <dbReference type="ChEBI" id="CHEBI:456215"/>
        <dbReference type="ChEBI" id="CHEBI:456216"/>
        <dbReference type="EC" id="4.2.1.136"/>
    </reaction>
</comment>
<reference evidence="22 23" key="1">
    <citation type="submission" date="2018-05" db="EMBL/GenBank/DDBJ databases">
        <title>Genomic Encyclopedia of Type Strains, Phase IV (KMG-IV): sequencing the most valuable type-strain genomes for metagenomic binning, comparative biology and taxonomic classification.</title>
        <authorList>
            <person name="Goeker M."/>
        </authorList>
    </citation>
    <scope>NUCLEOTIDE SEQUENCE [LARGE SCALE GENOMIC DNA]</scope>
    <source>
        <strain evidence="22 23">DSM 29661</strain>
    </source>
</reference>
<comment type="cofactor">
    <cofactor evidence="18 19">
        <name>K(+)</name>
        <dbReference type="ChEBI" id="CHEBI:29103"/>
    </cofactor>
    <text evidence="18 19">Binds 1 potassium ion per subunit.</text>
</comment>
<comment type="function">
    <text evidence="14 19">Bifunctional enzyme that catalyzes the epimerization of the S- and R-forms of NAD(P)HX and the dehydration of the S-form of NAD(P)HX at the expense of ADP, which is converted to AMP. This allows the repair of both epimers of NAD(P)HX, a damaged form of NAD(P)H that is a result of enzymatic or heat-dependent hydration.</text>
</comment>
<evidence type="ECO:0000256" key="2">
    <source>
        <dbReference type="ARBA" id="ARBA00000909"/>
    </source>
</evidence>
<evidence type="ECO:0000256" key="13">
    <source>
        <dbReference type="ARBA" id="ARBA00023268"/>
    </source>
</evidence>
<evidence type="ECO:0000259" key="20">
    <source>
        <dbReference type="PROSITE" id="PS51383"/>
    </source>
</evidence>
<evidence type="ECO:0000256" key="17">
    <source>
        <dbReference type="HAMAP-Rule" id="MF_01965"/>
    </source>
</evidence>
<dbReference type="InterPro" id="IPR030677">
    <property type="entry name" value="Nnr"/>
</dbReference>
<dbReference type="GO" id="GO:0016301">
    <property type="term" value="F:kinase activity"/>
    <property type="evidence" value="ECO:0007669"/>
    <property type="project" value="UniProtKB-KW"/>
</dbReference>
<feature type="binding site" evidence="18">
    <location>
        <position position="55"/>
    </location>
    <ligand>
        <name>K(+)</name>
        <dbReference type="ChEBI" id="CHEBI:29103"/>
    </ligand>
</feature>
<feature type="binding site" evidence="17">
    <location>
        <begin position="398"/>
        <end position="402"/>
    </location>
    <ligand>
        <name>AMP</name>
        <dbReference type="ChEBI" id="CHEBI:456215"/>
    </ligand>
</feature>
<comment type="catalytic activity">
    <reaction evidence="2 18 19">
        <text>(6R)-NADPHX = (6S)-NADPHX</text>
        <dbReference type="Rhea" id="RHEA:32227"/>
        <dbReference type="ChEBI" id="CHEBI:64076"/>
        <dbReference type="ChEBI" id="CHEBI:64077"/>
        <dbReference type="EC" id="5.1.99.6"/>
    </reaction>
</comment>
<keyword evidence="11 18" id="KW-0413">Isomerase</keyword>
<dbReference type="SUPFAM" id="SSF64153">
    <property type="entry name" value="YjeF N-terminal domain-like"/>
    <property type="match status" value="1"/>
</dbReference>
<comment type="similarity">
    <text evidence="4 19">In the C-terminal section; belongs to the NnrD/CARKD family.</text>
</comment>
<dbReference type="AlphaFoldDB" id="A0A318KQ28"/>
<evidence type="ECO:0000256" key="15">
    <source>
        <dbReference type="ARBA" id="ARBA00048238"/>
    </source>
</evidence>
<comment type="catalytic activity">
    <reaction evidence="15 17 19">
        <text>(6S)-NADHX + ADP = AMP + phosphate + NADH + H(+)</text>
        <dbReference type="Rhea" id="RHEA:32223"/>
        <dbReference type="ChEBI" id="CHEBI:15378"/>
        <dbReference type="ChEBI" id="CHEBI:43474"/>
        <dbReference type="ChEBI" id="CHEBI:57945"/>
        <dbReference type="ChEBI" id="CHEBI:64074"/>
        <dbReference type="ChEBI" id="CHEBI:456215"/>
        <dbReference type="ChEBI" id="CHEBI:456216"/>
        <dbReference type="EC" id="4.2.1.136"/>
    </reaction>
</comment>
<evidence type="ECO:0000313" key="23">
    <source>
        <dbReference type="Proteomes" id="UP000247555"/>
    </source>
</evidence>
<dbReference type="Gene3D" id="3.40.50.10260">
    <property type="entry name" value="YjeF N-terminal domain"/>
    <property type="match status" value="1"/>
</dbReference>
<feature type="binding site" evidence="18">
    <location>
        <position position="116"/>
    </location>
    <ligand>
        <name>K(+)</name>
        <dbReference type="ChEBI" id="CHEBI:29103"/>
    </ligand>
</feature>
<dbReference type="CDD" id="cd01171">
    <property type="entry name" value="YXKO-related"/>
    <property type="match status" value="1"/>
</dbReference>
<keyword evidence="8 17" id="KW-0521">NADP</keyword>
<dbReference type="EC" id="5.1.99.6" evidence="19"/>
<dbReference type="GO" id="GO:0110051">
    <property type="term" value="P:metabolite repair"/>
    <property type="evidence" value="ECO:0007669"/>
    <property type="project" value="TreeGrafter"/>
</dbReference>
<dbReference type="GO" id="GO:0046872">
    <property type="term" value="F:metal ion binding"/>
    <property type="evidence" value="ECO:0007669"/>
    <property type="project" value="UniProtKB-UniRule"/>
</dbReference>
<dbReference type="EC" id="4.2.1.136" evidence="19"/>
<comment type="cofactor">
    <cofactor evidence="17">
        <name>Mg(2+)</name>
        <dbReference type="ChEBI" id="CHEBI:18420"/>
    </cofactor>
</comment>
<evidence type="ECO:0000259" key="21">
    <source>
        <dbReference type="PROSITE" id="PS51385"/>
    </source>
</evidence>
<evidence type="ECO:0000256" key="12">
    <source>
        <dbReference type="ARBA" id="ARBA00023239"/>
    </source>
</evidence>
<comment type="similarity">
    <text evidence="17">Belongs to the NnrD/CARKD family.</text>
</comment>
<dbReference type="SUPFAM" id="SSF53613">
    <property type="entry name" value="Ribokinase-like"/>
    <property type="match status" value="1"/>
</dbReference>
<gene>
    <name evidence="18" type="primary">nnrE</name>
    <name evidence="17" type="synonym">nnrD</name>
    <name evidence="22" type="ORF">DFR34_109102</name>
</gene>
<feature type="binding site" evidence="17">
    <location>
        <position position="361"/>
    </location>
    <ligand>
        <name>(6S)-NADPHX</name>
        <dbReference type="ChEBI" id="CHEBI:64076"/>
    </ligand>
</feature>
<feature type="binding site" evidence="18">
    <location>
        <position position="149"/>
    </location>
    <ligand>
        <name>(6S)-NADPHX</name>
        <dbReference type="ChEBI" id="CHEBI:64076"/>
    </ligand>
</feature>
<evidence type="ECO:0000256" key="4">
    <source>
        <dbReference type="ARBA" id="ARBA00009524"/>
    </source>
</evidence>
<dbReference type="GO" id="GO:0052855">
    <property type="term" value="F:ADP-dependent NAD(P)H-hydrate dehydratase activity"/>
    <property type="evidence" value="ECO:0007669"/>
    <property type="project" value="UniProtKB-UniRule"/>
</dbReference>
<evidence type="ECO:0000256" key="16">
    <source>
        <dbReference type="ARBA" id="ARBA00049209"/>
    </source>
</evidence>
<keyword evidence="12 17" id="KW-0456">Lyase</keyword>
<evidence type="ECO:0000256" key="7">
    <source>
        <dbReference type="ARBA" id="ARBA00022840"/>
    </source>
</evidence>
<keyword evidence="9 18" id="KW-0630">Potassium</keyword>
<dbReference type="InterPro" id="IPR004443">
    <property type="entry name" value="YjeF_N_dom"/>
</dbReference>
<comment type="similarity">
    <text evidence="3 19">In the N-terminal section; belongs to the NnrE/AIBP family.</text>
</comment>
<evidence type="ECO:0000256" key="6">
    <source>
        <dbReference type="ARBA" id="ARBA00022741"/>
    </source>
</evidence>
<feature type="binding site" evidence="18">
    <location>
        <begin position="120"/>
        <end position="126"/>
    </location>
    <ligand>
        <name>(6S)-NADPHX</name>
        <dbReference type="ChEBI" id="CHEBI:64076"/>
    </ligand>
</feature>
<dbReference type="InterPro" id="IPR000631">
    <property type="entry name" value="CARKD"/>
</dbReference>
<dbReference type="PIRSF" id="PIRSF017184">
    <property type="entry name" value="Nnr"/>
    <property type="match status" value="1"/>
</dbReference>
<keyword evidence="5 18" id="KW-0479">Metal-binding</keyword>
<dbReference type="GO" id="GO:0005524">
    <property type="term" value="F:ATP binding"/>
    <property type="evidence" value="ECO:0007669"/>
    <property type="project" value="UniProtKB-UniRule"/>
</dbReference>
<evidence type="ECO:0000313" key="22">
    <source>
        <dbReference type="EMBL" id="PXX78878.1"/>
    </source>
</evidence>
<feature type="domain" description="YjeF C-terminal" evidence="20">
    <location>
        <begin position="217"/>
        <end position="488"/>
    </location>
</feature>
<feature type="domain" description="YjeF N-terminal" evidence="21">
    <location>
        <begin position="10"/>
        <end position="206"/>
    </location>
</feature>
<comment type="caution">
    <text evidence="18">Lacks conserved residue(s) required for the propagation of feature annotation.</text>
</comment>
<comment type="function">
    <text evidence="17">Catalyzes the dehydration of the S-form of NAD(P)HX at the expense of ADP, which is converted to AMP. Together with NAD(P)HX epimerase, which catalyzes the epimerization of the S- and R-forms, the enzyme allows the repair of both epimers of NAD(P)HX, a damaged form of NAD(P)H that is a result of enzymatic or heat-dependent hydration.</text>
</comment>
<evidence type="ECO:0000256" key="5">
    <source>
        <dbReference type="ARBA" id="ARBA00022723"/>
    </source>
</evidence>
<keyword evidence="10 17" id="KW-0520">NAD</keyword>
<dbReference type="Pfam" id="PF03853">
    <property type="entry name" value="YjeF_N"/>
    <property type="match status" value="1"/>
</dbReference>
<dbReference type="PROSITE" id="PS51383">
    <property type="entry name" value="YJEF_C_3"/>
    <property type="match status" value="1"/>
</dbReference>
<evidence type="ECO:0000256" key="8">
    <source>
        <dbReference type="ARBA" id="ARBA00022857"/>
    </source>
</evidence>
<evidence type="ECO:0000256" key="11">
    <source>
        <dbReference type="ARBA" id="ARBA00023235"/>
    </source>
</evidence>
<comment type="similarity">
    <text evidence="18">Belongs to the NnrE/AIBP family.</text>
</comment>
<feature type="binding site" evidence="17">
    <location>
        <position position="252"/>
    </location>
    <ligand>
        <name>(6S)-NADPHX</name>
        <dbReference type="ChEBI" id="CHEBI:64076"/>
    </ligand>
</feature>
<keyword evidence="22" id="KW-0808">Transferase</keyword>
<dbReference type="NCBIfam" id="TIGR00197">
    <property type="entry name" value="yjeF_nterm"/>
    <property type="match status" value="1"/>
</dbReference>
<comment type="caution">
    <text evidence="22">The sequence shown here is derived from an EMBL/GenBank/DDBJ whole genome shotgun (WGS) entry which is preliminary data.</text>
</comment>
<dbReference type="GO" id="GO:0046496">
    <property type="term" value="P:nicotinamide nucleotide metabolic process"/>
    <property type="evidence" value="ECO:0007669"/>
    <property type="project" value="UniProtKB-UniRule"/>
</dbReference>
<comment type="subunit">
    <text evidence="17">Homotetramer.</text>
</comment>
<keyword evidence="7 17" id="KW-0067">ATP-binding</keyword>
<feature type="binding site" evidence="18">
    <location>
        <position position="152"/>
    </location>
    <ligand>
        <name>K(+)</name>
        <dbReference type="ChEBI" id="CHEBI:29103"/>
    </ligand>
</feature>
<proteinExistence type="inferred from homology"/>
<evidence type="ECO:0000256" key="9">
    <source>
        <dbReference type="ARBA" id="ARBA00022958"/>
    </source>
</evidence>
<dbReference type="HAMAP" id="MF_01966">
    <property type="entry name" value="NADHX_epimerase"/>
    <property type="match status" value="1"/>
</dbReference>
<dbReference type="HAMAP" id="MF_01965">
    <property type="entry name" value="NADHX_dehydratase"/>
    <property type="match status" value="1"/>
</dbReference>
<evidence type="ECO:0000256" key="18">
    <source>
        <dbReference type="HAMAP-Rule" id="MF_01966"/>
    </source>
</evidence>
<evidence type="ECO:0000256" key="3">
    <source>
        <dbReference type="ARBA" id="ARBA00006001"/>
    </source>
</evidence>
<feature type="binding site" evidence="18">
    <location>
        <begin position="54"/>
        <end position="58"/>
    </location>
    <ligand>
        <name>(6S)-NADPHX</name>
        <dbReference type="ChEBI" id="CHEBI:64076"/>
    </ligand>
</feature>
<dbReference type="NCBIfam" id="TIGR00196">
    <property type="entry name" value="yjeF_cterm"/>
    <property type="match status" value="1"/>
</dbReference>
<evidence type="ECO:0000256" key="14">
    <source>
        <dbReference type="ARBA" id="ARBA00025153"/>
    </source>
</evidence>
<evidence type="ECO:0000256" key="19">
    <source>
        <dbReference type="PIRNR" id="PIRNR017184"/>
    </source>
</evidence>
<keyword evidence="23" id="KW-1185">Reference proteome</keyword>
<dbReference type="PANTHER" id="PTHR12592:SF0">
    <property type="entry name" value="ATP-DEPENDENT (S)-NAD(P)H-HYDRATE DEHYDRATASE"/>
    <property type="match status" value="1"/>
</dbReference>
<dbReference type="OrthoDB" id="9806925at2"/>
<protein>
    <recommendedName>
        <fullName evidence="19">Bifunctional NAD(P)H-hydrate repair enzyme</fullName>
    </recommendedName>
    <alternativeName>
        <fullName evidence="19">Nicotinamide nucleotide repair protein</fullName>
    </alternativeName>
    <domain>
        <recommendedName>
            <fullName evidence="19">ADP-dependent (S)-NAD(P)H-hydrate dehydratase</fullName>
            <ecNumber evidence="19">4.2.1.136</ecNumber>
        </recommendedName>
        <alternativeName>
            <fullName evidence="19">ADP-dependent NAD(P)HX dehydratase</fullName>
        </alternativeName>
    </domain>
    <domain>
        <recommendedName>
            <fullName evidence="19">NAD(P)H-hydrate epimerase</fullName>
            <ecNumber evidence="19">5.1.99.6</ecNumber>
        </recommendedName>
    </domain>
</protein>
<keyword evidence="22" id="KW-0418">Kinase</keyword>
<accession>A0A318KQ28</accession>
<dbReference type="EMBL" id="QJKI01000009">
    <property type="protein sequence ID" value="PXX78878.1"/>
    <property type="molecule type" value="Genomic_DNA"/>
</dbReference>
<dbReference type="Pfam" id="PF01256">
    <property type="entry name" value="Carb_kinase"/>
    <property type="match status" value="1"/>
</dbReference>